<dbReference type="Gene3D" id="2.170.270.10">
    <property type="entry name" value="SET domain"/>
    <property type="match status" value="1"/>
</dbReference>
<dbReference type="Proteomes" id="UP001586593">
    <property type="component" value="Unassembled WGS sequence"/>
</dbReference>
<feature type="region of interest" description="Disordered" evidence="5">
    <location>
        <begin position="488"/>
        <end position="948"/>
    </location>
</feature>
<feature type="compositionally biased region" description="Polar residues" evidence="5">
    <location>
        <begin position="509"/>
        <end position="525"/>
    </location>
</feature>
<reference evidence="7 8" key="1">
    <citation type="journal article" date="2024" name="Commun. Biol.">
        <title>Comparative genomic analysis of thermophilic fungi reveals convergent evolutionary adaptations and gene losses.</title>
        <authorList>
            <person name="Steindorff A.S."/>
            <person name="Aguilar-Pontes M.V."/>
            <person name="Robinson A.J."/>
            <person name="Andreopoulos B."/>
            <person name="LaButti K."/>
            <person name="Kuo A."/>
            <person name="Mondo S."/>
            <person name="Riley R."/>
            <person name="Otillar R."/>
            <person name="Haridas S."/>
            <person name="Lipzen A."/>
            <person name="Grimwood J."/>
            <person name="Schmutz J."/>
            <person name="Clum A."/>
            <person name="Reid I.D."/>
            <person name="Moisan M.C."/>
            <person name="Butler G."/>
            <person name="Nguyen T.T.M."/>
            <person name="Dewar K."/>
            <person name="Conant G."/>
            <person name="Drula E."/>
            <person name="Henrissat B."/>
            <person name="Hansel C."/>
            <person name="Singer S."/>
            <person name="Hutchinson M.I."/>
            <person name="de Vries R.P."/>
            <person name="Natvig D.O."/>
            <person name="Powell A.J."/>
            <person name="Tsang A."/>
            <person name="Grigoriev I.V."/>
        </authorList>
    </citation>
    <scope>NUCLEOTIDE SEQUENCE [LARGE SCALE GENOMIC DNA]</scope>
    <source>
        <strain evidence="7 8">ATCC 24622</strain>
    </source>
</reference>
<dbReference type="PROSITE" id="PS50280">
    <property type="entry name" value="SET"/>
    <property type="match status" value="1"/>
</dbReference>
<dbReference type="InterPro" id="IPR046341">
    <property type="entry name" value="SET_dom_sf"/>
</dbReference>
<dbReference type="InterPro" id="IPR011011">
    <property type="entry name" value="Znf_FYVE_PHD"/>
</dbReference>
<feature type="compositionally biased region" description="Low complexity" evidence="5">
    <location>
        <begin position="827"/>
        <end position="842"/>
    </location>
</feature>
<dbReference type="SUPFAM" id="SSF57903">
    <property type="entry name" value="FYVE/PHD zinc finger"/>
    <property type="match status" value="1"/>
</dbReference>
<organism evidence="7 8">
    <name type="scientific">Phialemonium thermophilum</name>
    <dbReference type="NCBI Taxonomy" id="223376"/>
    <lineage>
        <taxon>Eukaryota</taxon>
        <taxon>Fungi</taxon>
        <taxon>Dikarya</taxon>
        <taxon>Ascomycota</taxon>
        <taxon>Pezizomycotina</taxon>
        <taxon>Sordariomycetes</taxon>
        <taxon>Sordariomycetidae</taxon>
        <taxon>Cephalothecales</taxon>
        <taxon>Cephalothecaceae</taxon>
        <taxon>Phialemonium</taxon>
    </lineage>
</organism>
<keyword evidence="4" id="KW-0156">Chromatin regulator</keyword>
<protein>
    <recommendedName>
        <fullName evidence="6">SET domain-containing protein</fullName>
    </recommendedName>
</protein>
<dbReference type="Pfam" id="PF00856">
    <property type="entry name" value="SET"/>
    <property type="match status" value="1"/>
</dbReference>
<dbReference type="InterPro" id="IPR019787">
    <property type="entry name" value="Znf_PHD-finger"/>
</dbReference>
<evidence type="ECO:0000313" key="7">
    <source>
        <dbReference type="EMBL" id="KAL1864504.1"/>
    </source>
</evidence>
<evidence type="ECO:0000256" key="1">
    <source>
        <dbReference type="ARBA" id="ARBA00022723"/>
    </source>
</evidence>
<evidence type="ECO:0000256" key="4">
    <source>
        <dbReference type="ARBA" id="ARBA00022853"/>
    </source>
</evidence>
<comment type="caution">
    <text evidence="7">The sequence shown here is derived from an EMBL/GenBank/DDBJ whole genome shotgun (WGS) entry which is preliminary data.</text>
</comment>
<dbReference type="SMART" id="SM00249">
    <property type="entry name" value="PHD"/>
    <property type="match status" value="1"/>
</dbReference>
<feature type="compositionally biased region" description="Basic and acidic residues" evidence="5">
    <location>
        <begin position="762"/>
        <end position="771"/>
    </location>
</feature>
<evidence type="ECO:0000313" key="8">
    <source>
        <dbReference type="Proteomes" id="UP001586593"/>
    </source>
</evidence>
<evidence type="ECO:0000256" key="3">
    <source>
        <dbReference type="ARBA" id="ARBA00022833"/>
    </source>
</evidence>
<feature type="compositionally biased region" description="Polar residues" evidence="5">
    <location>
        <begin position="188"/>
        <end position="198"/>
    </location>
</feature>
<keyword evidence="3" id="KW-0862">Zinc</keyword>
<feature type="compositionally biased region" description="Basic residues" evidence="5">
    <location>
        <begin position="171"/>
        <end position="182"/>
    </location>
</feature>
<evidence type="ECO:0000256" key="5">
    <source>
        <dbReference type="SAM" id="MobiDB-lite"/>
    </source>
</evidence>
<feature type="compositionally biased region" description="Polar residues" evidence="5">
    <location>
        <begin position="843"/>
        <end position="854"/>
    </location>
</feature>
<feature type="compositionally biased region" description="Basic and acidic residues" evidence="5">
    <location>
        <begin position="572"/>
        <end position="591"/>
    </location>
</feature>
<feature type="compositionally biased region" description="Polar residues" evidence="5">
    <location>
        <begin position="913"/>
        <end position="929"/>
    </location>
</feature>
<dbReference type="EMBL" id="JAZHXJ010000327">
    <property type="protein sequence ID" value="KAL1864504.1"/>
    <property type="molecule type" value="Genomic_DNA"/>
</dbReference>
<sequence>MTDQLPPLLTQIVPPSQTAPAAASSVPASAAQISAKQESVDEEPYTIKCICNFSDDDGNTIYCEKCDTWQHIECFYPDNVEDALREDFTHFCAECKPRALDRQKARERQTARLFVVDFGEEETADKKQKRSPSKSHKKKPKPTDLQLAGPPASTNEQAKHNNTSGHDPSHPAKKSKSSHKASHSVSSQGPKRSPPSSAHNHRGHPPSPATTPPDLPRDLETHNYLPAFRSFYDDGHVHFVETNSFVRLEVSNTMSVWLRDSEKMRAETGHEYGDVYQKFPENIDAIKREPQVEHKKISLAPDIVVRWQFLTAPSPIDKDVPLMELNGQIGFQKDYCANPENKWDELTTPLPFVFFHPMLPLYIDTRTEGSRARFVRRSCRPNAVLDTYLSEGSEYHFWLVSDRPIAAKEQITIPWDFRFPAKNKPRMLRILGLSDEDTAAPPVEPEIDDLEYLRIAQWLHNVLSEYGGCACDRGRDCAFAQFHRNYSGGGTHARAASNNKKKSRKTKTQHALSPTSTGHATNSRAPSEGHSEDVPDVDGRSQSGSVRSKPPSRDMTPARQGSFDMLGILTEPTDRDKRKVAMVEDTFRRMEQQQQPARKKKRTSDGSGSSKTKSSSRGSGTNNPAGGLPNGVVERRHIDASTSRSGSNSPSTAASPRMPDAHAHKPPAASRHTSVPASSRHASVAPRSNYRDVAVQTDAVEGEWYSNTSPAARPKPKRKIISLSKRLLNNRHQQRLDEERRRTSQASTCPMDLDPVGAEQKQITDAERSGERTSSLAGSEDTEMTDAPPGSAVEMKPPQVQPIAAPRTNRSPDLRVQMPPTPVFGNLTSTTPTLITPSSGGSLAQSPFSASSMPSLFGPPPLVNGVGAHPSPVKKKMSLSDYKSRMSKAQAARPTVGTTALKPSTPGADEPKSATSLETPLTAESPSSEKASEMGPTVNGVDQPASSA</sequence>
<feature type="compositionally biased region" description="Basic and acidic residues" evidence="5">
    <location>
        <begin position="527"/>
        <end position="539"/>
    </location>
</feature>
<name>A0ABR3WLJ9_9PEZI</name>
<dbReference type="InterPro" id="IPR001214">
    <property type="entry name" value="SET_dom"/>
</dbReference>
<dbReference type="PANTHER" id="PTHR46462:SF3">
    <property type="entry name" value="UPSET, ISOFORM A"/>
    <property type="match status" value="1"/>
</dbReference>
<keyword evidence="2" id="KW-0863">Zinc-finger</keyword>
<dbReference type="SMART" id="SM00317">
    <property type="entry name" value="SET"/>
    <property type="match status" value="1"/>
</dbReference>
<feature type="compositionally biased region" description="Polar residues" evidence="5">
    <location>
        <begin position="671"/>
        <end position="681"/>
    </location>
</feature>
<keyword evidence="1" id="KW-0479">Metal-binding</keyword>
<dbReference type="SUPFAM" id="SSF82199">
    <property type="entry name" value="SET domain"/>
    <property type="match status" value="1"/>
</dbReference>
<feature type="compositionally biased region" description="Low complexity" evidence="5">
    <location>
        <begin position="640"/>
        <end position="656"/>
    </location>
</feature>
<evidence type="ECO:0000256" key="2">
    <source>
        <dbReference type="ARBA" id="ARBA00022771"/>
    </source>
</evidence>
<gene>
    <name evidence="7" type="ORF">VTK73DRAFT_5830</name>
</gene>
<dbReference type="CDD" id="cd15570">
    <property type="entry name" value="PHD_Bye1p_SIZ1_like"/>
    <property type="match status" value="1"/>
</dbReference>
<feature type="compositionally biased region" description="Pro residues" evidence="5">
    <location>
        <begin position="205"/>
        <end position="214"/>
    </location>
</feature>
<keyword evidence="8" id="KW-1185">Reference proteome</keyword>
<feature type="domain" description="SET" evidence="6">
    <location>
        <begin position="295"/>
        <end position="416"/>
    </location>
</feature>
<evidence type="ECO:0000259" key="6">
    <source>
        <dbReference type="PROSITE" id="PS50280"/>
    </source>
</evidence>
<feature type="region of interest" description="Disordered" evidence="5">
    <location>
        <begin position="121"/>
        <end position="220"/>
    </location>
</feature>
<feature type="compositionally biased region" description="Low complexity" evidence="5">
    <location>
        <begin position="605"/>
        <end position="621"/>
    </location>
</feature>
<dbReference type="PANTHER" id="PTHR46462">
    <property type="entry name" value="UPSET, ISOFORM A"/>
    <property type="match status" value="1"/>
</dbReference>
<feature type="compositionally biased region" description="Basic residues" evidence="5">
    <location>
        <begin position="127"/>
        <end position="140"/>
    </location>
</feature>
<feature type="compositionally biased region" description="Polar residues" evidence="5">
    <location>
        <begin position="152"/>
        <end position="166"/>
    </location>
</feature>
<dbReference type="Gene3D" id="3.30.40.10">
    <property type="entry name" value="Zinc/RING finger domain, C3HC4 (zinc finger)"/>
    <property type="match status" value="1"/>
</dbReference>
<dbReference type="InterPro" id="IPR001965">
    <property type="entry name" value="Znf_PHD"/>
</dbReference>
<accession>A0ABR3WLJ9</accession>
<proteinExistence type="predicted"/>
<dbReference type="Pfam" id="PF00628">
    <property type="entry name" value="PHD"/>
    <property type="match status" value="1"/>
</dbReference>
<dbReference type="InterPro" id="IPR013083">
    <property type="entry name" value="Znf_RING/FYVE/PHD"/>
</dbReference>
<feature type="compositionally biased region" description="Basic residues" evidence="5">
    <location>
        <begin position="499"/>
        <end position="508"/>
    </location>
</feature>